<evidence type="ECO:0000313" key="2">
    <source>
        <dbReference type="Proteomes" id="UP000797356"/>
    </source>
</evidence>
<gene>
    <name evidence="1" type="ORF">COCNU_08G004960</name>
</gene>
<comment type="caution">
    <text evidence="1">The sequence shown here is derived from an EMBL/GenBank/DDBJ whole genome shotgun (WGS) entry which is preliminary data.</text>
</comment>
<dbReference type="Proteomes" id="UP000797356">
    <property type="component" value="Chromosome 8"/>
</dbReference>
<organism evidence="1 2">
    <name type="scientific">Cocos nucifera</name>
    <name type="common">Coconut palm</name>
    <dbReference type="NCBI Taxonomy" id="13894"/>
    <lineage>
        <taxon>Eukaryota</taxon>
        <taxon>Viridiplantae</taxon>
        <taxon>Streptophyta</taxon>
        <taxon>Embryophyta</taxon>
        <taxon>Tracheophyta</taxon>
        <taxon>Spermatophyta</taxon>
        <taxon>Magnoliopsida</taxon>
        <taxon>Liliopsida</taxon>
        <taxon>Arecaceae</taxon>
        <taxon>Arecoideae</taxon>
        <taxon>Cocoseae</taxon>
        <taxon>Attaleinae</taxon>
        <taxon>Cocos</taxon>
    </lineage>
</organism>
<proteinExistence type="predicted"/>
<reference evidence="1" key="2">
    <citation type="submission" date="2019-07" db="EMBL/GenBank/DDBJ databases">
        <authorList>
            <person name="Yang Y."/>
            <person name="Bocs S."/>
            <person name="Baudouin L."/>
        </authorList>
    </citation>
    <scope>NUCLEOTIDE SEQUENCE</scope>
    <source>
        <tissue evidence="1">Spear leaf of Hainan Tall coconut</tissue>
    </source>
</reference>
<reference evidence="1" key="1">
    <citation type="journal article" date="2017" name="Gigascience">
        <title>The genome draft of coconut (Cocos nucifera).</title>
        <authorList>
            <person name="Xiao Y."/>
            <person name="Xu P."/>
            <person name="Fan H."/>
            <person name="Baudouin L."/>
            <person name="Xia W."/>
            <person name="Bocs S."/>
            <person name="Xu J."/>
            <person name="Li Q."/>
            <person name="Guo A."/>
            <person name="Zhou L."/>
            <person name="Li J."/>
            <person name="Wu Y."/>
            <person name="Ma Z."/>
            <person name="Armero A."/>
            <person name="Issali A.E."/>
            <person name="Liu N."/>
            <person name="Peng M."/>
            <person name="Yang Y."/>
        </authorList>
    </citation>
    <scope>NUCLEOTIDE SEQUENCE</scope>
    <source>
        <tissue evidence="1">Spear leaf of Hainan Tall coconut</tissue>
    </source>
</reference>
<dbReference type="AlphaFoldDB" id="A0A8K0II93"/>
<name>A0A8K0II93_COCNU</name>
<sequence>MVVSLGMGGTGRRRRRALGRTLSGELRACRCPDENGIGVALGLESRLSVLAVSFRALACFYRQFIE</sequence>
<dbReference type="EMBL" id="CM017879">
    <property type="protein sequence ID" value="KAG1359050.1"/>
    <property type="molecule type" value="Genomic_DNA"/>
</dbReference>
<keyword evidence="2" id="KW-1185">Reference proteome</keyword>
<accession>A0A8K0II93</accession>
<protein>
    <submittedName>
        <fullName evidence="1">Uncharacterized protein</fullName>
    </submittedName>
</protein>
<evidence type="ECO:0000313" key="1">
    <source>
        <dbReference type="EMBL" id="KAG1359050.1"/>
    </source>
</evidence>